<keyword evidence="3" id="KW-1185">Reference proteome</keyword>
<dbReference type="KEGG" id="blr:BRLA_c017360"/>
<proteinExistence type="predicted"/>
<dbReference type="InterPro" id="IPR014196">
    <property type="entry name" value="SpoIIM"/>
</dbReference>
<dbReference type="NCBIfam" id="TIGR02831">
    <property type="entry name" value="spo_II_M"/>
    <property type="match status" value="1"/>
</dbReference>
<dbReference type="Proteomes" id="UP000005850">
    <property type="component" value="Chromosome"/>
</dbReference>
<feature type="transmembrane region" description="Helical" evidence="1">
    <location>
        <begin position="138"/>
        <end position="159"/>
    </location>
</feature>
<dbReference type="InterPro" id="IPR002798">
    <property type="entry name" value="SpoIIM-like"/>
</dbReference>
<feature type="transmembrane region" description="Helical" evidence="1">
    <location>
        <begin position="85"/>
        <end position="118"/>
    </location>
</feature>
<reference evidence="2 3" key="1">
    <citation type="journal article" date="2011" name="J. Bacteriol.">
        <title>Genome sequence of Brevibacillus laterosporus LMG 15441, a pathogen of invertebrates.</title>
        <authorList>
            <person name="Djukic M."/>
            <person name="Poehlein A."/>
            <person name="Thurmer A."/>
            <person name="Daniel R."/>
        </authorList>
    </citation>
    <scope>NUCLEOTIDE SEQUENCE [LARGE SCALE GENOMIC DNA]</scope>
    <source>
        <strain evidence="2 3">LMG 15441</strain>
    </source>
</reference>
<dbReference type="eggNOG" id="COG1300">
    <property type="taxonomic scope" value="Bacteria"/>
</dbReference>
<dbReference type="STRING" id="1042163.BRLA_c017360"/>
<dbReference type="AlphaFoldDB" id="A0A075R923"/>
<gene>
    <name evidence="2" type="primary">spoIIM_2</name>
    <name evidence="2" type="ORF">BRLA_c017360</name>
</gene>
<name>A0A075R923_BRELA</name>
<dbReference type="Pfam" id="PF01944">
    <property type="entry name" value="SpoIIM"/>
    <property type="match status" value="1"/>
</dbReference>
<keyword evidence="1" id="KW-1133">Transmembrane helix</keyword>
<sequence>MRNRFGHGIQLYLKENQSLFLFTIVLFTMGIIFGAVLVNSLDLSQRHELLGFLNYFFSNFDKSGITDSSLHFQQAFGYHLKTILILWVLGMSIIGLPMILLLLFLKGIIVGFTVGFLVGELQWKGVTFALLGVLPQNMLVVPAMLIAGVAGISFSLRLVRTRLVTRRDSIMPHFAHYSILMGSMFIILIAAALLETFLSPLLMQYAIN</sequence>
<feature type="transmembrane region" description="Helical" evidence="1">
    <location>
        <begin position="20"/>
        <end position="38"/>
    </location>
</feature>
<organism evidence="2 3">
    <name type="scientific">Brevibacillus laterosporus LMG 15441</name>
    <dbReference type="NCBI Taxonomy" id="1042163"/>
    <lineage>
        <taxon>Bacteria</taxon>
        <taxon>Bacillati</taxon>
        <taxon>Bacillota</taxon>
        <taxon>Bacilli</taxon>
        <taxon>Bacillales</taxon>
        <taxon>Paenibacillaceae</taxon>
        <taxon>Brevibacillus</taxon>
    </lineage>
</organism>
<protein>
    <submittedName>
        <fullName evidence="2">Stage II sporulation protein M</fullName>
    </submittedName>
</protein>
<evidence type="ECO:0000313" key="2">
    <source>
        <dbReference type="EMBL" id="AIG26060.1"/>
    </source>
</evidence>
<dbReference type="PIRSF" id="PIRSF038973">
    <property type="entry name" value="SpoIIM"/>
    <property type="match status" value="1"/>
</dbReference>
<evidence type="ECO:0000313" key="3">
    <source>
        <dbReference type="Proteomes" id="UP000005850"/>
    </source>
</evidence>
<evidence type="ECO:0000256" key="1">
    <source>
        <dbReference type="SAM" id="Phobius"/>
    </source>
</evidence>
<dbReference type="HOGENOM" id="CLU_085980_0_0_9"/>
<feature type="transmembrane region" description="Helical" evidence="1">
    <location>
        <begin position="179"/>
        <end position="207"/>
    </location>
</feature>
<keyword evidence="1" id="KW-0812">Transmembrane</keyword>
<dbReference type="EMBL" id="CP007806">
    <property type="protein sequence ID" value="AIG26060.1"/>
    <property type="molecule type" value="Genomic_DNA"/>
</dbReference>
<keyword evidence="1" id="KW-0472">Membrane</keyword>
<dbReference type="RefSeq" id="WP_003337822.1">
    <property type="nucleotide sequence ID" value="NZ_CP007806.1"/>
</dbReference>
<accession>A0A075R923</accession>